<accession>A0AAE0BSL8</accession>
<reference evidence="2 3" key="1">
    <citation type="journal article" date="2015" name="Genome Biol. Evol.">
        <title>Comparative Genomics of a Bacterivorous Green Alga Reveals Evolutionary Causalities and Consequences of Phago-Mixotrophic Mode of Nutrition.</title>
        <authorList>
            <person name="Burns J.A."/>
            <person name="Paasch A."/>
            <person name="Narechania A."/>
            <person name="Kim E."/>
        </authorList>
    </citation>
    <scope>NUCLEOTIDE SEQUENCE [LARGE SCALE GENOMIC DNA]</scope>
    <source>
        <strain evidence="2 3">PLY_AMNH</strain>
    </source>
</reference>
<organism evidence="2 3">
    <name type="scientific">Cymbomonas tetramitiformis</name>
    <dbReference type="NCBI Taxonomy" id="36881"/>
    <lineage>
        <taxon>Eukaryota</taxon>
        <taxon>Viridiplantae</taxon>
        <taxon>Chlorophyta</taxon>
        <taxon>Pyramimonadophyceae</taxon>
        <taxon>Pyramimonadales</taxon>
        <taxon>Pyramimonadaceae</taxon>
        <taxon>Cymbomonas</taxon>
    </lineage>
</organism>
<comment type="caution">
    <text evidence="2">The sequence shown here is derived from an EMBL/GenBank/DDBJ whole genome shotgun (WGS) entry which is preliminary data.</text>
</comment>
<evidence type="ECO:0000256" key="1">
    <source>
        <dbReference type="SAM" id="MobiDB-lite"/>
    </source>
</evidence>
<sequence length="214" mass="23690">MVPESKDAVASLATPLVDLPPNVDVPSSGVEQPDVPFEQPDNSSQQPEARAEQLMSPTQELEKEENPSAWKRLQMRRLKDKILLSFGIAPGVGAPSWKGSKVTYKEYMQTLQMNGQKFLLDIADSKLVPDASRIENRLRACFEKAANAVAYERLHGGSKQTDPRYWATLTHTVYVESAVEVVTEELTEISKASHVSHVRPAALPGGAWRLPEEL</sequence>
<protein>
    <submittedName>
        <fullName evidence="2">Uncharacterized protein</fullName>
    </submittedName>
</protein>
<dbReference type="AlphaFoldDB" id="A0AAE0BSL8"/>
<feature type="region of interest" description="Disordered" evidence="1">
    <location>
        <begin position="1"/>
        <end position="67"/>
    </location>
</feature>
<name>A0AAE0BSL8_9CHLO</name>
<proteinExistence type="predicted"/>
<evidence type="ECO:0000313" key="2">
    <source>
        <dbReference type="EMBL" id="KAK3241144.1"/>
    </source>
</evidence>
<dbReference type="EMBL" id="LGRX02033461">
    <property type="protein sequence ID" value="KAK3241144.1"/>
    <property type="molecule type" value="Genomic_DNA"/>
</dbReference>
<feature type="compositionally biased region" description="Low complexity" evidence="1">
    <location>
        <begin position="15"/>
        <end position="26"/>
    </location>
</feature>
<gene>
    <name evidence="2" type="ORF">CYMTET_49059</name>
</gene>
<keyword evidence="3" id="KW-1185">Reference proteome</keyword>
<evidence type="ECO:0000313" key="3">
    <source>
        <dbReference type="Proteomes" id="UP001190700"/>
    </source>
</evidence>
<dbReference type="Proteomes" id="UP001190700">
    <property type="component" value="Unassembled WGS sequence"/>
</dbReference>